<dbReference type="EMBL" id="JAJTJA010000006">
    <property type="protein sequence ID" value="KAH8697663.1"/>
    <property type="molecule type" value="Genomic_DNA"/>
</dbReference>
<evidence type="ECO:0000313" key="4">
    <source>
        <dbReference type="Proteomes" id="UP001201262"/>
    </source>
</evidence>
<dbReference type="InterPro" id="IPR036775">
    <property type="entry name" value="DNA_pol_Y-fam_lit_finger_sf"/>
</dbReference>
<dbReference type="FunFam" id="3.40.1170.60:FF:000006">
    <property type="entry name" value="DNA polymerase iota"/>
    <property type="match status" value="1"/>
</dbReference>
<dbReference type="PROSITE" id="PS50173">
    <property type="entry name" value="UMUC"/>
    <property type="match status" value="1"/>
</dbReference>
<dbReference type="GO" id="GO:0003684">
    <property type="term" value="F:damaged DNA binding"/>
    <property type="evidence" value="ECO:0007669"/>
    <property type="project" value="InterPro"/>
</dbReference>
<evidence type="ECO:0000313" key="3">
    <source>
        <dbReference type="EMBL" id="KAH8697663.1"/>
    </source>
</evidence>
<name>A0AAD4KS98_9EURO</name>
<dbReference type="SUPFAM" id="SSF56672">
    <property type="entry name" value="DNA/RNA polymerases"/>
    <property type="match status" value="1"/>
</dbReference>
<keyword evidence="4" id="KW-1185">Reference proteome</keyword>
<dbReference type="GO" id="GO:0003887">
    <property type="term" value="F:DNA-directed DNA polymerase activity"/>
    <property type="evidence" value="ECO:0007669"/>
    <property type="project" value="TreeGrafter"/>
</dbReference>
<dbReference type="PANTHER" id="PTHR46404:SF1">
    <property type="entry name" value="DNA POLYMERASE IOTA"/>
    <property type="match status" value="1"/>
</dbReference>
<organism evidence="3 4">
    <name type="scientific">Talaromyces proteolyticus</name>
    <dbReference type="NCBI Taxonomy" id="1131652"/>
    <lineage>
        <taxon>Eukaryota</taxon>
        <taxon>Fungi</taxon>
        <taxon>Dikarya</taxon>
        <taxon>Ascomycota</taxon>
        <taxon>Pezizomycotina</taxon>
        <taxon>Eurotiomycetes</taxon>
        <taxon>Eurotiomycetidae</taxon>
        <taxon>Eurotiales</taxon>
        <taxon>Trichocomaceae</taxon>
        <taxon>Talaromyces</taxon>
        <taxon>Talaromyces sect. Bacilispori</taxon>
    </lineage>
</organism>
<proteinExistence type="predicted"/>
<dbReference type="Gene3D" id="3.30.1490.100">
    <property type="entry name" value="DNA polymerase, Y-family, little finger domain"/>
    <property type="match status" value="1"/>
</dbReference>
<dbReference type="GO" id="GO:0070987">
    <property type="term" value="P:error-free translesion synthesis"/>
    <property type="evidence" value="ECO:0007669"/>
    <property type="project" value="UniProtKB-ARBA"/>
</dbReference>
<reference evidence="3" key="1">
    <citation type="submission" date="2021-12" db="EMBL/GenBank/DDBJ databases">
        <title>Convergent genome expansion in fungi linked to evolution of root-endophyte symbiosis.</title>
        <authorList>
            <consortium name="DOE Joint Genome Institute"/>
            <person name="Ke Y.-H."/>
            <person name="Bonito G."/>
            <person name="Liao H.-L."/>
            <person name="Looney B."/>
            <person name="Rojas-Flechas A."/>
            <person name="Nash J."/>
            <person name="Hameed K."/>
            <person name="Schadt C."/>
            <person name="Martin F."/>
            <person name="Crous P.W."/>
            <person name="Miettinen O."/>
            <person name="Magnuson J.K."/>
            <person name="Labbe J."/>
            <person name="Jacobson D."/>
            <person name="Doktycz M.J."/>
            <person name="Veneault-Fourrey C."/>
            <person name="Kuo A."/>
            <person name="Mondo S."/>
            <person name="Calhoun S."/>
            <person name="Riley R."/>
            <person name="Ohm R."/>
            <person name="LaButti K."/>
            <person name="Andreopoulos B."/>
            <person name="Pangilinan J."/>
            <person name="Nolan M."/>
            <person name="Tritt A."/>
            <person name="Clum A."/>
            <person name="Lipzen A."/>
            <person name="Daum C."/>
            <person name="Barry K."/>
            <person name="Grigoriev I.V."/>
            <person name="Vilgalys R."/>
        </authorList>
    </citation>
    <scope>NUCLEOTIDE SEQUENCE</scope>
    <source>
        <strain evidence="3">PMI_201</strain>
    </source>
</reference>
<dbReference type="GeneID" id="70248567"/>
<comment type="caution">
    <text evidence="3">The sequence shown here is derived from an EMBL/GenBank/DDBJ whole genome shotgun (WGS) entry which is preliminary data.</text>
</comment>
<feature type="compositionally biased region" description="Acidic residues" evidence="1">
    <location>
        <begin position="534"/>
        <end position="546"/>
    </location>
</feature>
<dbReference type="GO" id="GO:0006281">
    <property type="term" value="P:DNA repair"/>
    <property type="evidence" value="ECO:0007669"/>
    <property type="project" value="InterPro"/>
</dbReference>
<feature type="compositionally biased region" description="Polar residues" evidence="1">
    <location>
        <begin position="517"/>
        <end position="527"/>
    </location>
</feature>
<dbReference type="InterPro" id="IPR043502">
    <property type="entry name" value="DNA/RNA_pol_sf"/>
</dbReference>
<sequence>MTMLRRDDNRIIIHFDYDCFYASVLEAENPALKSLPLAVQQKQIVVTCNYEARRRGLRKLQLIKEAKQICPEVVIILGEDLTKFRDVSKSLYTFLRAFLWGHRVERLGFDEVFLDVTDMIDHNMGLLNRNDLGHSFFCLDRRDPTQGFEFDATQFCGPTFPMLSTLSTFNNDLDALTLRLILGSYLADHIRTHLDRKRGYTATVGVSTSKLLAKLVGNVNKPNSQTTLTPPYVPGQGDADVSNVTRFIDDHEIGKIPGIGFKTAHKLRTYLLQRELTVQPYNERTQDEQVKVRDVRLSPGMGPPKLLDILGGPGASKDVGVRTWELLNGVDNSEVQEARAVPTQISIEDSFQGIQQFDEVKRQLHVLATSLIRRIRADLVEEDDDGVHRWLAHPRTIRLSTRQRSPMNGDGSREYSYANGRISRSAHAPSFIFSLGENPEAIAEKLVDECLVSMFRKLHPDRPFGELSLINVAVTNMVESAGDQRQSSGRDIGKMFRQQEEVLKDWRLLEETRSDTESQAQQNSASENIPLDDASWEESDEEEEALSTEACGICGGHIPAFALSAHALYHAAPD</sequence>
<feature type="domain" description="UmuC" evidence="2">
    <location>
        <begin position="12"/>
        <end position="260"/>
    </location>
</feature>
<gene>
    <name evidence="3" type="ORF">BGW36DRAFT_397325</name>
</gene>
<dbReference type="Pfam" id="PF00817">
    <property type="entry name" value="IMS"/>
    <property type="match status" value="1"/>
</dbReference>
<feature type="region of interest" description="Disordered" evidence="1">
    <location>
        <begin position="512"/>
        <end position="547"/>
    </location>
</feature>
<dbReference type="InterPro" id="IPR017961">
    <property type="entry name" value="DNA_pol_Y-fam_little_finger"/>
</dbReference>
<dbReference type="Proteomes" id="UP001201262">
    <property type="component" value="Unassembled WGS sequence"/>
</dbReference>
<dbReference type="InterPro" id="IPR001126">
    <property type="entry name" value="UmuC"/>
</dbReference>
<dbReference type="Gene3D" id="3.40.1170.60">
    <property type="match status" value="1"/>
</dbReference>
<dbReference type="Gene3D" id="3.30.70.270">
    <property type="match status" value="1"/>
</dbReference>
<dbReference type="InterPro" id="IPR043128">
    <property type="entry name" value="Rev_trsase/Diguanyl_cyclase"/>
</dbReference>
<accession>A0AAD4KS98</accession>
<dbReference type="AlphaFoldDB" id="A0AAD4KS98"/>
<dbReference type="PANTHER" id="PTHR46404">
    <property type="entry name" value="DNA POLYMERASE IOTA"/>
    <property type="match status" value="1"/>
</dbReference>
<protein>
    <submittedName>
        <fullName evidence="3">DNA polymerase iota</fullName>
    </submittedName>
</protein>
<evidence type="ECO:0000259" key="2">
    <source>
        <dbReference type="PROSITE" id="PS50173"/>
    </source>
</evidence>
<evidence type="ECO:0000256" key="1">
    <source>
        <dbReference type="SAM" id="MobiDB-lite"/>
    </source>
</evidence>
<dbReference type="Pfam" id="PF11799">
    <property type="entry name" value="IMS_C"/>
    <property type="match status" value="1"/>
</dbReference>
<dbReference type="RefSeq" id="XP_046072364.1">
    <property type="nucleotide sequence ID" value="XM_046218280.1"/>
</dbReference>